<organism evidence="3 4">
    <name type="scientific">Veillonella rogosae JCM 15642</name>
    <dbReference type="NCBI Taxonomy" id="1298595"/>
    <lineage>
        <taxon>Bacteria</taxon>
        <taxon>Bacillati</taxon>
        <taxon>Bacillota</taxon>
        <taxon>Negativicutes</taxon>
        <taxon>Veillonellales</taxon>
        <taxon>Veillonellaceae</taxon>
        <taxon>Veillonella</taxon>
    </lineage>
</organism>
<evidence type="ECO:0000313" key="4">
    <source>
        <dbReference type="Proteomes" id="UP000238774"/>
    </source>
</evidence>
<dbReference type="RefSeq" id="WP_105081829.1">
    <property type="nucleotide sequence ID" value="NZ_PPCX01000010.1"/>
</dbReference>
<dbReference type="Pfam" id="PF13439">
    <property type="entry name" value="Glyco_transf_4"/>
    <property type="match status" value="1"/>
</dbReference>
<feature type="domain" description="Glycosyl transferase family 1" evidence="1">
    <location>
        <begin position="183"/>
        <end position="308"/>
    </location>
</feature>
<dbReference type="InterPro" id="IPR001296">
    <property type="entry name" value="Glyco_trans_1"/>
</dbReference>
<sequence>MIKVIELPIDKDMGGLTSYVLQLYRMIDKKEFELTLLSYDDPQNFDVNYKVETVSRPYHIIQFYKKMKCLLSEGKDIIHFHQSYVNIIPILIAKLAGFKTIILHAHSSSIDDNRKIVRFLKTGLHKVGRILLPYSVDTYIGCSTKASEWMFPRICIDSDSYYLLHNAIDLDLYDRNINLGLEVRQKFNIPKDALIVGHIGRFTPVKNHPFIIDIFKEVLKQNPNSYLFLLGDGVERHKIESLVKSAAISDKVIFMGYVNNTVDVMQAIDIMILPSLFEGLPLIAIESQALGIPILVSDTITQEVMLTDLCVSLPIDNSKKWAQEILFRFKKNKFIDCRNEIKALGYDSRDAIKKIEKIYKEKK</sequence>
<gene>
    <name evidence="3" type="ORF">VRHSUH09_07660</name>
</gene>
<dbReference type="EMBL" id="PPCX01000010">
    <property type="protein sequence ID" value="PQL12279.1"/>
    <property type="molecule type" value="Genomic_DNA"/>
</dbReference>
<feature type="domain" description="Glycosyltransferase subfamily 4-like N-terminal" evidence="2">
    <location>
        <begin position="13"/>
        <end position="171"/>
    </location>
</feature>
<evidence type="ECO:0000259" key="1">
    <source>
        <dbReference type="Pfam" id="PF00534"/>
    </source>
</evidence>
<dbReference type="Gene3D" id="3.40.50.2000">
    <property type="entry name" value="Glycogen Phosphorylase B"/>
    <property type="match status" value="2"/>
</dbReference>
<dbReference type="Proteomes" id="UP000238774">
    <property type="component" value="Unassembled WGS sequence"/>
</dbReference>
<evidence type="ECO:0000259" key="2">
    <source>
        <dbReference type="Pfam" id="PF13439"/>
    </source>
</evidence>
<reference evidence="3 4" key="1">
    <citation type="submission" date="2018-01" db="EMBL/GenBank/DDBJ databases">
        <title>Draft genome sequences of clinical isolates and type strains of oral Veillonella including Veillonella infantum sp., nov.</title>
        <authorList>
            <person name="Mashima I."/>
            <person name="Liao Y.-C."/>
            <person name="Sabharwal A."/>
            <person name="Haase E.M."/>
            <person name="Nakazawa F."/>
            <person name="Scannapieco F.A."/>
        </authorList>
    </citation>
    <scope>NUCLEOTIDE SEQUENCE [LARGE SCALE GENOMIC DNA]</scope>
    <source>
        <strain evidence="3 4">JCM 15642</strain>
    </source>
</reference>
<dbReference type="InterPro" id="IPR028098">
    <property type="entry name" value="Glyco_trans_4-like_N"/>
</dbReference>
<dbReference type="Pfam" id="PF00534">
    <property type="entry name" value="Glycos_transf_1"/>
    <property type="match status" value="1"/>
</dbReference>
<dbReference type="SUPFAM" id="SSF53756">
    <property type="entry name" value="UDP-Glycosyltransferase/glycogen phosphorylase"/>
    <property type="match status" value="1"/>
</dbReference>
<proteinExistence type="predicted"/>
<accession>A0ABX5BXP3</accession>
<dbReference type="PANTHER" id="PTHR12526">
    <property type="entry name" value="GLYCOSYLTRANSFERASE"/>
    <property type="match status" value="1"/>
</dbReference>
<name>A0ABX5BXP3_9FIRM</name>
<keyword evidence="4" id="KW-1185">Reference proteome</keyword>
<comment type="caution">
    <text evidence="3">The sequence shown here is derived from an EMBL/GenBank/DDBJ whole genome shotgun (WGS) entry which is preliminary data.</text>
</comment>
<evidence type="ECO:0000313" key="3">
    <source>
        <dbReference type="EMBL" id="PQL12279.1"/>
    </source>
</evidence>
<protein>
    <submittedName>
        <fullName evidence="3">Glycosyltransferase family 1 protein</fullName>
    </submittedName>
</protein>